<keyword evidence="2" id="KW-1185">Reference proteome</keyword>
<dbReference type="HOGENOM" id="CLU_2265496_0_0_1"/>
<dbReference type="Proteomes" id="UP000054485">
    <property type="component" value="Unassembled WGS sequence"/>
</dbReference>
<proteinExistence type="predicted"/>
<organism evidence="1 2">
    <name type="scientific">Suillus luteus UH-Slu-Lm8-n1</name>
    <dbReference type="NCBI Taxonomy" id="930992"/>
    <lineage>
        <taxon>Eukaryota</taxon>
        <taxon>Fungi</taxon>
        <taxon>Dikarya</taxon>
        <taxon>Basidiomycota</taxon>
        <taxon>Agaricomycotina</taxon>
        <taxon>Agaricomycetes</taxon>
        <taxon>Agaricomycetidae</taxon>
        <taxon>Boletales</taxon>
        <taxon>Suillineae</taxon>
        <taxon>Suillaceae</taxon>
        <taxon>Suillus</taxon>
    </lineage>
</organism>
<protein>
    <submittedName>
        <fullName evidence="1">Uncharacterized protein</fullName>
    </submittedName>
</protein>
<sequence length="103" mass="11522">MEEVLPVVAPLARQRLEFSTIPGHVSDIVKNNLIDTRASRNQHNQQSSTITTVRTNVRAYDPFIVRGFFVDNSQESRRIDHNLSITCHGVVPNSDGSCFGLQT</sequence>
<gene>
    <name evidence="1" type="ORF">CY34DRAFT_305742</name>
</gene>
<evidence type="ECO:0000313" key="1">
    <source>
        <dbReference type="EMBL" id="KIK39748.1"/>
    </source>
</evidence>
<dbReference type="InParanoid" id="A0A0D0B7F1"/>
<dbReference type="AlphaFoldDB" id="A0A0D0B7F1"/>
<reference evidence="1 2" key="1">
    <citation type="submission" date="2014-04" db="EMBL/GenBank/DDBJ databases">
        <authorList>
            <consortium name="DOE Joint Genome Institute"/>
            <person name="Kuo A."/>
            <person name="Ruytinx J."/>
            <person name="Rineau F."/>
            <person name="Colpaert J."/>
            <person name="Kohler A."/>
            <person name="Nagy L.G."/>
            <person name="Floudas D."/>
            <person name="Copeland A."/>
            <person name="Barry K.W."/>
            <person name="Cichocki N."/>
            <person name="Veneault-Fourrey C."/>
            <person name="LaButti K."/>
            <person name="Lindquist E.A."/>
            <person name="Lipzen A."/>
            <person name="Lundell T."/>
            <person name="Morin E."/>
            <person name="Murat C."/>
            <person name="Sun H."/>
            <person name="Tunlid A."/>
            <person name="Henrissat B."/>
            <person name="Grigoriev I.V."/>
            <person name="Hibbett D.S."/>
            <person name="Martin F."/>
            <person name="Nordberg H.P."/>
            <person name="Cantor M.N."/>
            <person name="Hua S.X."/>
        </authorList>
    </citation>
    <scope>NUCLEOTIDE SEQUENCE [LARGE SCALE GENOMIC DNA]</scope>
    <source>
        <strain evidence="1 2">UH-Slu-Lm8-n1</strain>
    </source>
</reference>
<dbReference type="EMBL" id="KN835330">
    <property type="protein sequence ID" value="KIK39748.1"/>
    <property type="molecule type" value="Genomic_DNA"/>
</dbReference>
<reference evidence="2" key="2">
    <citation type="submission" date="2015-01" db="EMBL/GenBank/DDBJ databases">
        <title>Evolutionary Origins and Diversification of the Mycorrhizal Mutualists.</title>
        <authorList>
            <consortium name="DOE Joint Genome Institute"/>
            <consortium name="Mycorrhizal Genomics Consortium"/>
            <person name="Kohler A."/>
            <person name="Kuo A."/>
            <person name="Nagy L.G."/>
            <person name="Floudas D."/>
            <person name="Copeland A."/>
            <person name="Barry K.W."/>
            <person name="Cichocki N."/>
            <person name="Veneault-Fourrey C."/>
            <person name="LaButti K."/>
            <person name="Lindquist E.A."/>
            <person name="Lipzen A."/>
            <person name="Lundell T."/>
            <person name="Morin E."/>
            <person name="Murat C."/>
            <person name="Riley R."/>
            <person name="Ohm R."/>
            <person name="Sun H."/>
            <person name="Tunlid A."/>
            <person name="Henrissat B."/>
            <person name="Grigoriev I.V."/>
            <person name="Hibbett D.S."/>
            <person name="Martin F."/>
        </authorList>
    </citation>
    <scope>NUCLEOTIDE SEQUENCE [LARGE SCALE GENOMIC DNA]</scope>
    <source>
        <strain evidence="2">UH-Slu-Lm8-n1</strain>
    </source>
</reference>
<accession>A0A0D0B7F1</accession>
<evidence type="ECO:0000313" key="2">
    <source>
        <dbReference type="Proteomes" id="UP000054485"/>
    </source>
</evidence>
<name>A0A0D0B7F1_9AGAM</name>